<dbReference type="PANTHER" id="PTHR30572:SF4">
    <property type="entry name" value="ABC TRANSPORTER PERMEASE YTRF"/>
    <property type="match status" value="1"/>
</dbReference>
<feature type="domain" description="ABC3 transporter permease C-terminal" evidence="9">
    <location>
        <begin position="261"/>
        <end position="381"/>
    </location>
</feature>
<evidence type="ECO:0000256" key="5">
    <source>
        <dbReference type="ARBA" id="ARBA00023136"/>
    </source>
</evidence>
<dbReference type="STRING" id="1338436.LK10_20155"/>
<feature type="transmembrane region" description="Helical" evidence="8">
    <location>
        <begin position="749"/>
        <end position="774"/>
    </location>
</feature>
<comment type="similarity">
    <text evidence="6">Belongs to the ABC-4 integral membrane protein family.</text>
</comment>
<feature type="transmembrane region" description="Helical" evidence="8">
    <location>
        <begin position="700"/>
        <end position="728"/>
    </location>
</feature>
<evidence type="ECO:0000256" key="6">
    <source>
        <dbReference type="ARBA" id="ARBA00038076"/>
    </source>
</evidence>
<comment type="caution">
    <text evidence="10">The sequence shown here is derived from an EMBL/GenBank/DDBJ whole genome shotgun (WGS) entry which is preliminary data.</text>
</comment>
<dbReference type="OrthoDB" id="9780560at2"/>
<evidence type="ECO:0000256" key="4">
    <source>
        <dbReference type="ARBA" id="ARBA00022989"/>
    </source>
</evidence>
<dbReference type="EMBL" id="JTDL01000152">
    <property type="protein sequence ID" value="KHL00500.1"/>
    <property type="molecule type" value="Genomic_DNA"/>
</dbReference>
<feature type="domain" description="ABC3 transporter permease C-terminal" evidence="9">
    <location>
        <begin position="707"/>
        <end position="824"/>
    </location>
</feature>
<evidence type="ECO:0000313" key="10">
    <source>
        <dbReference type="EMBL" id="KHL00500.1"/>
    </source>
</evidence>
<feature type="compositionally biased region" description="Low complexity" evidence="7">
    <location>
        <begin position="597"/>
        <end position="615"/>
    </location>
</feature>
<protein>
    <recommendedName>
        <fullName evidence="9">ABC3 transporter permease C-terminal domain-containing protein</fullName>
    </recommendedName>
</protein>
<evidence type="ECO:0000256" key="1">
    <source>
        <dbReference type="ARBA" id="ARBA00004651"/>
    </source>
</evidence>
<keyword evidence="3 8" id="KW-0812">Transmembrane</keyword>
<evidence type="ECO:0000256" key="2">
    <source>
        <dbReference type="ARBA" id="ARBA00022475"/>
    </source>
</evidence>
<evidence type="ECO:0000256" key="7">
    <source>
        <dbReference type="SAM" id="MobiDB-lite"/>
    </source>
</evidence>
<accession>A0A0B2ABD5</accession>
<keyword evidence="5 8" id="KW-0472">Membrane</keyword>
<dbReference type="GO" id="GO:0005886">
    <property type="term" value="C:plasma membrane"/>
    <property type="evidence" value="ECO:0007669"/>
    <property type="project" value="UniProtKB-SubCell"/>
</dbReference>
<feature type="transmembrane region" description="Helical" evidence="8">
    <location>
        <begin position="402"/>
        <end position="421"/>
    </location>
</feature>
<dbReference type="InterPro" id="IPR050250">
    <property type="entry name" value="Macrolide_Exporter_MacB"/>
</dbReference>
<name>A0A0B2ABD5_9MICC</name>
<feature type="transmembrane region" description="Helical" evidence="8">
    <location>
        <begin position="794"/>
        <end position="814"/>
    </location>
</feature>
<feature type="transmembrane region" description="Helical" evidence="8">
    <location>
        <begin position="480"/>
        <end position="501"/>
    </location>
</feature>
<gene>
    <name evidence="10" type="ORF">LK10_20155</name>
</gene>
<dbReference type="GO" id="GO:0022857">
    <property type="term" value="F:transmembrane transporter activity"/>
    <property type="evidence" value="ECO:0007669"/>
    <property type="project" value="TreeGrafter"/>
</dbReference>
<dbReference type="Proteomes" id="UP000030982">
    <property type="component" value="Unassembled WGS sequence"/>
</dbReference>
<dbReference type="Pfam" id="PF02687">
    <property type="entry name" value="FtsX"/>
    <property type="match status" value="2"/>
</dbReference>
<sequence>MLQIALSQLKMHAGRFVAIVLAVLLAVGFLSATLMVNASTTASLVASVGQDYARADLVVSPPAEGAHLSEADAAAVARTSGVAESYAEQQLQIQAKVGETTIGGLIRNLPPSERLEPVALTSGSWPTKTGQVAVDAKTAAARALTIGSSLELLPSGASSSAHEATATVTGIMAASTDPQQSWAAQFAAPADTLSSLAGGQAVYSSITVAIAPGADGATVASALDAAVHQAPGSVMTPSQKTVATIKSFTGGSDRLTIILLAFAAVALLVAGLVVANTFSVLIAQRTRELALLRCIGASRRQIRASVVVEAVVTGLVASVLGVAVAVGVVALVVALLAQNPRYQYATLAVPASSIALGLAVGTLLTVLAALLPARAATRVSPLAALRPSDEPSLRRVAGRVRLATGVVLAALGAVGLGIGAAKGNLLLAIPAGAVSFIGIVLAAALFVPRLVAAAGLLAAPAGVPARMAAVNAVRNPRRTTATASALVIGVTLVTMMMTGAATAQTALSSSLDRHFPVDMAVNGTGGVPFTAQQLADVRALSGVEASAVLTPVGSVQTHSTPRAAYAPVYAISASDAAAVIQSPADRPAPGGIVLPRGATATPPAVSPGPGASGSVDPRSASLAGTAGTATDLPALVLPGTLQARPGQLPQQVWIAVDPKLDGSAVATLRTQVAQALGVQESEVSGAAIEKATFTQVIDTLLLVVTGLLAVAVLIALIGVANTLSLSVLERTRENSLLRALGLTRGQLRGMLALEAVLVAGVAAVIGTALGILYGWLGAQSALGTFATVTAVIPWAQVVAVIVVAAAAGLGASVLPARRAARLSPVAGLAIE</sequence>
<dbReference type="RefSeq" id="WP_043127919.1">
    <property type="nucleotide sequence ID" value="NZ_JTDL01000152.1"/>
</dbReference>
<feature type="transmembrane region" description="Helical" evidence="8">
    <location>
        <begin position="433"/>
        <end position="459"/>
    </location>
</feature>
<comment type="subcellular location">
    <subcellularLocation>
        <location evidence="1">Cell membrane</location>
        <topology evidence="1">Multi-pass membrane protein</topology>
    </subcellularLocation>
</comment>
<dbReference type="InterPro" id="IPR003838">
    <property type="entry name" value="ABC3_permease_C"/>
</dbReference>
<organism evidence="10 11">
    <name type="scientific">Sinomonas humi</name>
    <dbReference type="NCBI Taxonomy" id="1338436"/>
    <lineage>
        <taxon>Bacteria</taxon>
        <taxon>Bacillati</taxon>
        <taxon>Actinomycetota</taxon>
        <taxon>Actinomycetes</taxon>
        <taxon>Micrococcales</taxon>
        <taxon>Micrococcaceae</taxon>
        <taxon>Sinomonas</taxon>
    </lineage>
</organism>
<keyword evidence="4 8" id="KW-1133">Transmembrane helix</keyword>
<evidence type="ECO:0000259" key="9">
    <source>
        <dbReference type="Pfam" id="PF02687"/>
    </source>
</evidence>
<evidence type="ECO:0000313" key="11">
    <source>
        <dbReference type="Proteomes" id="UP000030982"/>
    </source>
</evidence>
<evidence type="ECO:0000256" key="8">
    <source>
        <dbReference type="SAM" id="Phobius"/>
    </source>
</evidence>
<dbReference type="PANTHER" id="PTHR30572">
    <property type="entry name" value="MEMBRANE COMPONENT OF TRANSPORTER-RELATED"/>
    <property type="match status" value="1"/>
</dbReference>
<feature type="region of interest" description="Disordered" evidence="7">
    <location>
        <begin position="588"/>
        <end position="623"/>
    </location>
</feature>
<feature type="transmembrane region" description="Helical" evidence="8">
    <location>
        <begin position="257"/>
        <end position="283"/>
    </location>
</feature>
<keyword evidence="2" id="KW-1003">Cell membrane</keyword>
<reference evidence="10 11" key="1">
    <citation type="submission" date="2014-09" db="EMBL/GenBank/DDBJ databases">
        <title>Genome sequence of Sinomonas sp. MUSC 117.</title>
        <authorList>
            <person name="Lee L.-H."/>
        </authorList>
    </citation>
    <scope>NUCLEOTIDE SEQUENCE [LARGE SCALE GENOMIC DNA]</scope>
    <source>
        <strain evidence="10 11">MUSC 117</strain>
    </source>
</reference>
<keyword evidence="11" id="KW-1185">Reference proteome</keyword>
<feature type="transmembrane region" description="Helical" evidence="8">
    <location>
        <begin position="304"/>
        <end position="337"/>
    </location>
</feature>
<feature type="transmembrane region" description="Helical" evidence="8">
    <location>
        <begin position="349"/>
        <end position="371"/>
    </location>
</feature>
<dbReference type="AlphaFoldDB" id="A0A0B2ABD5"/>
<evidence type="ECO:0000256" key="3">
    <source>
        <dbReference type="ARBA" id="ARBA00022692"/>
    </source>
</evidence>
<proteinExistence type="inferred from homology"/>